<dbReference type="OrthoDB" id="28868at2759"/>
<feature type="signal peptide" evidence="1">
    <location>
        <begin position="1"/>
        <end position="18"/>
    </location>
</feature>
<organism evidence="3 4">
    <name type="scientific">Albula goreensis</name>
    <dbReference type="NCBI Taxonomy" id="1534307"/>
    <lineage>
        <taxon>Eukaryota</taxon>
        <taxon>Metazoa</taxon>
        <taxon>Chordata</taxon>
        <taxon>Craniata</taxon>
        <taxon>Vertebrata</taxon>
        <taxon>Euteleostomi</taxon>
        <taxon>Actinopterygii</taxon>
        <taxon>Neopterygii</taxon>
        <taxon>Teleostei</taxon>
        <taxon>Albuliformes</taxon>
        <taxon>Albulidae</taxon>
        <taxon>Albula</taxon>
    </lineage>
</organism>
<sequence>MPQITAAAILQITLLLSALPAQYLISKWSGSNAAQRHRATQRLIGAWSELRKHYFNLTAWTEWVEQWISKLKFFAAQEDDGQGESPALEVLMHDNDQGYFGASKEVRSPRPLYVLHRVGQVVMEKNNHMVGVIVSWDHRLKAPPEWTKKMYSNSELQRVEDTPHYKVIFSGPGPNSLMVGYLPQTSLELLTGFQPDIPTLNMYFSHFDGKKFVMQSWLQELFPED</sequence>
<keyword evidence="4" id="KW-1185">Reference proteome</keyword>
<dbReference type="InterPro" id="IPR036623">
    <property type="entry name" value="Hemimethylated_DNA-bd_sf"/>
</dbReference>
<dbReference type="Proteomes" id="UP000829720">
    <property type="component" value="Unassembled WGS sequence"/>
</dbReference>
<evidence type="ECO:0000259" key="2">
    <source>
        <dbReference type="SMART" id="SM00992"/>
    </source>
</evidence>
<dbReference type="Pfam" id="PF08755">
    <property type="entry name" value="YccV-like"/>
    <property type="match status" value="1"/>
</dbReference>
<evidence type="ECO:0000256" key="1">
    <source>
        <dbReference type="SAM" id="SignalP"/>
    </source>
</evidence>
<evidence type="ECO:0000313" key="4">
    <source>
        <dbReference type="Proteomes" id="UP000829720"/>
    </source>
</evidence>
<accession>A0A8T3DRZ0</accession>
<dbReference type="Gene3D" id="2.30.30.390">
    <property type="entry name" value="Hemimethylated DNA-binding domain"/>
    <property type="match status" value="1"/>
</dbReference>
<reference evidence="3" key="1">
    <citation type="submission" date="2021-01" db="EMBL/GenBank/DDBJ databases">
        <authorList>
            <person name="Zahm M."/>
            <person name="Roques C."/>
            <person name="Cabau C."/>
            <person name="Klopp C."/>
            <person name="Donnadieu C."/>
            <person name="Jouanno E."/>
            <person name="Lampietro C."/>
            <person name="Louis A."/>
            <person name="Herpin A."/>
            <person name="Echchiki A."/>
            <person name="Berthelot C."/>
            <person name="Parey E."/>
            <person name="Roest-Crollius H."/>
            <person name="Braasch I."/>
            <person name="Postlethwait J."/>
            <person name="Bobe J."/>
            <person name="Montfort J."/>
            <person name="Bouchez O."/>
            <person name="Begum T."/>
            <person name="Mejri S."/>
            <person name="Adams A."/>
            <person name="Chen W.-J."/>
            <person name="Guiguen Y."/>
        </authorList>
    </citation>
    <scope>NUCLEOTIDE SEQUENCE</scope>
    <source>
        <tissue evidence="3">Blood</tissue>
    </source>
</reference>
<feature type="domain" description="Hemimethylated DNA-binding" evidence="2">
    <location>
        <begin position="113"/>
        <end position="215"/>
    </location>
</feature>
<dbReference type="GO" id="GO:0003677">
    <property type="term" value="F:DNA binding"/>
    <property type="evidence" value="ECO:0007669"/>
    <property type="project" value="InterPro"/>
</dbReference>
<dbReference type="InterPro" id="IPR053189">
    <property type="entry name" value="Clp_protease_adapter_ClpF"/>
</dbReference>
<comment type="caution">
    <text evidence="3">The sequence shown here is derived from an EMBL/GenBank/DDBJ whole genome shotgun (WGS) entry which is preliminary data.</text>
</comment>
<dbReference type="SUPFAM" id="SSF141255">
    <property type="entry name" value="YccV-like"/>
    <property type="match status" value="1"/>
</dbReference>
<dbReference type="InterPro" id="IPR011722">
    <property type="entry name" value="Hemimethylated_DNA-bd_dom"/>
</dbReference>
<evidence type="ECO:0000313" key="3">
    <source>
        <dbReference type="EMBL" id="KAI1897648.1"/>
    </source>
</evidence>
<protein>
    <recommendedName>
        <fullName evidence="2">Hemimethylated DNA-binding domain-containing protein</fullName>
    </recommendedName>
</protein>
<proteinExistence type="predicted"/>
<keyword evidence="1" id="KW-0732">Signal</keyword>
<name>A0A8T3DRZ0_9TELE</name>
<dbReference type="SMART" id="SM00992">
    <property type="entry name" value="YccV-like"/>
    <property type="match status" value="1"/>
</dbReference>
<gene>
    <name evidence="3" type="ORF">AGOR_G00085430</name>
</gene>
<dbReference type="EMBL" id="JAERUA010000007">
    <property type="protein sequence ID" value="KAI1897648.1"/>
    <property type="molecule type" value="Genomic_DNA"/>
</dbReference>
<dbReference type="PANTHER" id="PTHR48439:SF1">
    <property type="entry name" value="HEMIMETHYLATED DNA-BINDING DOMAIN-CONTAINING PROTEIN"/>
    <property type="match status" value="1"/>
</dbReference>
<feature type="chain" id="PRO_5035841722" description="Hemimethylated DNA-binding domain-containing protein" evidence="1">
    <location>
        <begin position="19"/>
        <end position="225"/>
    </location>
</feature>
<dbReference type="PANTHER" id="PTHR48439">
    <property type="entry name" value="HEMIMETHYLATED DNA-BINDING DOMAIN-CONTAINING PROTEIN"/>
    <property type="match status" value="1"/>
</dbReference>
<dbReference type="AlphaFoldDB" id="A0A8T3DRZ0"/>